<sequence length="559" mass="64146">MPLSLNYLVLWITYHVSHRSKERQVPPVLPSLCPSLQNTFRFLFDSANFIKKATRYAGRATSTCITIAFKDIYFIQDHFAVAAMWKQSQLASPIYIYAYALQNVFGMPSTCLQAYRSDSSGPYKKPFPGTNVEPQNRVDFLTHESLVRAFSGPGLKPSFDRFQRSVERRLDGLCPRTAATEWIQHYDMLSWFRNIIGEALLETLFGKRLLELNPNFVEDLWHFDHSVPWLAKQIPRFLMPKAYKTRLRLLEGIKRWHSVARREFDDGMIFPDGDGDPVWGSYLMRERQSILASVEGQDEEGVAAADLGLIWASITNVVPAAMMSVLHIWNDKDLLARVQYELARKMPSSDVAAVSIPGIDMSSLDKLPILNSVYAETLRCYVQAFITRGSAESDIPIGAWWLPKSGIAMVSSHIRHTDETFWNTMDGKRPVNQFWADRFLVFKHNMSSGPIQQPVRHRMGLDNKRRRGTVKSLKKSEKHGDDMHCDMRGLEGSWIPYGGGFGACPGRILTKKIMIWFTAHMITHYEVEILTKSWEMDNSRYGFGMQKPKQRVAFRMRKL</sequence>
<organism evidence="5 6">
    <name type="scientific">Lentithecium fluviatile CBS 122367</name>
    <dbReference type="NCBI Taxonomy" id="1168545"/>
    <lineage>
        <taxon>Eukaryota</taxon>
        <taxon>Fungi</taxon>
        <taxon>Dikarya</taxon>
        <taxon>Ascomycota</taxon>
        <taxon>Pezizomycotina</taxon>
        <taxon>Dothideomycetes</taxon>
        <taxon>Pleosporomycetidae</taxon>
        <taxon>Pleosporales</taxon>
        <taxon>Massarineae</taxon>
        <taxon>Lentitheciaceae</taxon>
        <taxon>Lentithecium</taxon>
    </lineage>
</organism>
<keyword evidence="4" id="KW-0408">Iron</keyword>
<dbReference type="SUPFAM" id="SSF48264">
    <property type="entry name" value="Cytochrome P450"/>
    <property type="match status" value="1"/>
</dbReference>
<dbReference type="PANTHER" id="PTHR24304">
    <property type="entry name" value="CYTOCHROME P450 FAMILY 7"/>
    <property type="match status" value="1"/>
</dbReference>
<proteinExistence type="inferred from homology"/>
<evidence type="ECO:0000313" key="6">
    <source>
        <dbReference type="Proteomes" id="UP000799291"/>
    </source>
</evidence>
<keyword evidence="2" id="KW-0349">Heme</keyword>
<reference evidence="5" key="1">
    <citation type="journal article" date="2020" name="Stud. Mycol.">
        <title>101 Dothideomycetes genomes: a test case for predicting lifestyles and emergence of pathogens.</title>
        <authorList>
            <person name="Haridas S."/>
            <person name="Albert R."/>
            <person name="Binder M."/>
            <person name="Bloem J."/>
            <person name="Labutti K."/>
            <person name="Salamov A."/>
            <person name="Andreopoulos B."/>
            <person name="Baker S."/>
            <person name="Barry K."/>
            <person name="Bills G."/>
            <person name="Bluhm B."/>
            <person name="Cannon C."/>
            <person name="Castanera R."/>
            <person name="Culley D."/>
            <person name="Daum C."/>
            <person name="Ezra D."/>
            <person name="Gonzalez J."/>
            <person name="Henrissat B."/>
            <person name="Kuo A."/>
            <person name="Liang C."/>
            <person name="Lipzen A."/>
            <person name="Lutzoni F."/>
            <person name="Magnuson J."/>
            <person name="Mondo S."/>
            <person name="Nolan M."/>
            <person name="Ohm R."/>
            <person name="Pangilinan J."/>
            <person name="Park H.-J."/>
            <person name="Ramirez L."/>
            <person name="Alfaro M."/>
            <person name="Sun H."/>
            <person name="Tritt A."/>
            <person name="Yoshinaga Y."/>
            <person name="Zwiers L.-H."/>
            <person name="Turgeon B."/>
            <person name="Goodwin S."/>
            <person name="Spatafora J."/>
            <person name="Crous P."/>
            <person name="Grigoriev I."/>
        </authorList>
    </citation>
    <scope>NUCLEOTIDE SEQUENCE</scope>
    <source>
        <strain evidence="5">CBS 122367</strain>
    </source>
</reference>
<evidence type="ECO:0000313" key="5">
    <source>
        <dbReference type="EMBL" id="KAF2675666.1"/>
    </source>
</evidence>
<dbReference type="OrthoDB" id="1470350at2759"/>
<dbReference type="Proteomes" id="UP000799291">
    <property type="component" value="Unassembled WGS sequence"/>
</dbReference>
<accession>A0A6G1IBT9</accession>
<gene>
    <name evidence="5" type="ORF">K458DRAFT_352991</name>
</gene>
<dbReference type="InterPro" id="IPR001128">
    <property type="entry name" value="Cyt_P450"/>
</dbReference>
<dbReference type="InterPro" id="IPR050529">
    <property type="entry name" value="CYP450_sterol_14alpha_dmase"/>
</dbReference>
<dbReference type="GO" id="GO:0005506">
    <property type="term" value="F:iron ion binding"/>
    <property type="evidence" value="ECO:0007669"/>
    <property type="project" value="InterPro"/>
</dbReference>
<name>A0A6G1IBT9_9PLEO</name>
<keyword evidence="3" id="KW-0479">Metal-binding</keyword>
<dbReference type="GO" id="GO:0016705">
    <property type="term" value="F:oxidoreductase activity, acting on paired donors, with incorporation or reduction of molecular oxygen"/>
    <property type="evidence" value="ECO:0007669"/>
    <property type="project" value="InterPro"/>
</dbReference>
<keyword evidence="6" id="KW-1185">Reference proteome</keyword>
<dbReference type="Pfam" id="PF00067">
    <property type="entry name" value="p450"/>
    <property type="match status" value="1"/>
</dbReference>
<dbReference type="EMBL" id="MU005654">
    <property type="protein sequence ID" value="KAF2675666.1"/>
    <property type="molecule type" value="Genomic_DNA"/>
</dbReference>
<dbReference type="CDD" id="cd11040">
    <property type="entry name" value="CYP7_CYP8-like"/>
    <property type="match status" value="1"/>
</dbReference>
<dbReference type="InterPro" id="IPR036396">
    <property type="entry name" value="Cyt_P450_sf"/>
</dbReference>
<dbReference type="GO" id="GO:0008395">
    <property type="term" value="F:steroid hydroxylase activity"/>
    <property type="evidence" value="ECO:0007669"/>
    <property type="project" value="TreeGrafter"/>
</dbReference>
<dbReference type="Gene3D" id="1.10.630.10">
    <property type="entry name" value="Cytochrome P450"/>
    <property type="match status" value="1"/>
</dbReference>
<evidence type="ECO:0000256" key="3">
    <source>
        <dbReference type="ARBA" id="ARBA00022723"/>
    </source>
</evidence>
<comment type="similarity">
    <text evidence="1">Belongs to the cytochrome P450 family.</text>
</comment>
<dbReference type="PANTHER" id="PTHR24304:SF2">
    <property type="entry name" value="24-HYDROXYCHOLESTEROL 7-ALPHA-HYDROXYLASE"/>
    <property type="match status" value="1"/>
</dbReference>
<evidence type="ECO:0000256" key="4">
    <source>
        <dbReference type="ARBA" id="ARBA00023004"/>
    </source>
</evidence>
<dbReference type="AlphaFoldDB" id="A0A6G1IBT9"/>
<dbReference type="GO" id="GO:0020037">
    <property type="term" value="F:heme binding"/>
    <property type="evidence" value="ECO:0007669"/>
    <property type="project" value="InterPro"/>
</dbReference>
<protein>
    <submittedName>
        <fullName evidence="5">Cytochrome P450</fullName>
    </submittedName>
</protein>
<evidence type="ECO:0000256" key="1">
    <source>
        <dbReference type="ARBA" id="ARBA00010617"/>
    </source>
</evidence>
<evidence type="ECO:0000256" key="2">
    <source>
        <dbReference type="ARBA" id="ARBA00022617"/>
    </source>
</evidence>